<dbReference type="Proteomes" id="UP001305779">
    <property type="component" value="Unassembled WGS sequence"/>
</dbReference>
<name>A0ABR0EHG0_ZASCE</name>
<accession>A0ABR0EHG0</accession>
<dbReference type="EMBL" id="JAXOVC010000006">
    <property type="protein sequence ID" value="KAK4500676.1"/>
    <property type="molecule type" value="Genomic_DNA"/>
</dbReference>
<keyword evidence="2" id="KW-1185">Reference proteome</keyword>
<organism evidence="1 2">
    <name type="scientific">Zasmidium cellare</name>
    <name type="common">Wine cellar mold</name>
    <name type="synonym">Racodium cellare</name>
    <dbReference type="NCBI Taxonomy" id="395010"/>
    <lineage>
        <taxon>Eukaryota</taxon>
        <taxon>Fungi</taxon>
        <taxon>Dikarya</taxon>
        <taxon>Ascomycota</taxon>
        <taxon>Pezizomycotina</taxon>
        <taxon>Dothideomycetes</taxon>
        <taxon>Dothideomycetidae</taxon>
        <taxon>Mycosphaerellales</taxon>
        <taxon>Mycosphaerellaceae</taxon>
        <taxon>Zasmidium</taxon>
    </lineage>
</organism>
<proteinExistence type="predicted"/>
<evidence type="ECO:0008006" key="3">
    <source>
        <dbReference type="Google" id="ProtNLM"/>
    </source>
</evidence>
<gene>
    <name evidence="1" type="ORF">PRZ48_008865</name>
</gene>
<evidence type="ECO:0000313" key="2">
    <source>
        <dbReference type="Proteomes" id="UP001305779"/>
    </source>
</evidence>
<sequence length="348" mass="39085">MDSHTIVEILRGCLTNPTADSHLVYTVLRLTPNPGNALVLYRPQPPPTTTAKAVFPAELFEMILIDLAEVCPQSLLANATRVNSLFRDTTRDSQSIKTILFKDTNINPSAPVPSSNRIISCNPALRKFDIGVVTEWPPTRETDYPKNKHSINGHVFAFSSSLHRRPWAEIQLSAGDEHHIVQSCDDMRLFDPPQKMELHVRYRVEIKGTEARTYPSEVEEQNQIITKKIEHCGSVPIPMVAMARTKAATVKQLFEVANELKKCHPRNWEEHRKGPVSYLRVRLAELGNAAQEIVVSSVKYQEMESVDEYIGSLTMQQPWVLMQRSSSYAICPVPIAGIDTGEYAAVVD</sequence>
<evidence type="ECO:0000313" key="1">
    <source>
        <dbReference type="EMBL" id="KAK4500676.1"/>
    </source>
</evidence>
<comment type="caution">
    <text evidence="1">The sequence shown here is derived from an EMBL/GenBank/DDBJ whole genome shotgun (WGS) entry which is preliminary data.</text>
</comment>
<reference evidence="1 2" key="1">
    <citation type="journal article" date="2023" name="G3 (Bethesda)">
        <title>A chromosome-level genome assembly of Zasmidium syzygii isolated from banana leaves.</title>
        <authorList>
            <person name="van Westerhoven A.C."/>
            <person name="Mehrabi R."/>
            <person name="Talebi R."/>
            <person name="Steentjes M.B.F."/>
            <person name="Corcolon B."/>
            <person name="Chong P.A."/>
            <person name="Kema G.H.J."/>
            <person name="Seidl M.F."/>
        </authorList>
    </citation>
    <scope>NUCLEOTIDE SEQUENCE [LARGE SCALE GENOMIC DNA]</scope>
    <source>
        <strain evidence="1 2">P124</strain>
    </source>
</reference>
<protein>
    <recommendedName>
        <fullName evidence="3">F-box domain-containing protein</fullName>
    </recommendedName>
</protein>